<organism evidence="1 2">
    <name type="scientific">Bacteroides pyogenes F0041</name>
    <dbReference type="NCBI Taxonomy" id="1321819"/>
    <lineage>
        <taxon>Bacteria</taxon>
        <taxon>Pseudomonadati</taxon>
        <taxon>Bacteroidota</taxon>
        <taxon>Bacteroidia</taxon>
        <taxon>Bacteroidales</taxon>
        <taxon>Bacteroidaceae</taxon>
        <taxon>Bacteroides</taxon>
    </lineage>
</organism>
<protein>
    <submittedName>
        <fullName evidence="1">Uncharacterized protein</fullName>
    </submittedName>
</protein>
<evidence type="ECO:0000313" key="2">
    <source>
        <dbReference type="Proteomes" id="UP000016496"/>
    </source>
</evidence>
<dbReference type="EMBL" id="AWSV01000024">
    <property type="protein sequence ID" value="ERI88749.1"/>
    <property type="molecule type" value="Genomic_DNA"/>
</dbReference>
<gene>
    <name evidence="1" type="ORF">HMPREF1981_00311</name>
</gene>
<proteinExistence type="predicted"/>
<comment type="caution">
    <text evidence="1">The sequence shown here is derived from an EMBL/GenBank/DDBJ whole genome shotgun (WGS) entry which is preliminary data.</text>
</comment>
<accession>U2CE40</accession>
<dbReference type="RefSeq" id="WP_021646292.1">
    <property type="nucleotide sequence ID" value="NZ_KE993142.1"/>
</dbReference>
<evidence type="ECO:0000313" key="1">
    <source>
        <dbReference type="EMBL" id="ERI88749.1"/>
    </source>
</evidence>
<dbReference type="AlphaFoldDB" id="U2CE40"/>
<name>U2CE40_9BACE</name>
<sequence length="131" mass="15751">MRQPTYNYINRLIDRITKYGQSNNDSFTYYGHLVELQSSTSGYVSVTLYKTDDRYGGELADFSFDYWTLELHFVGTVGKVLTEKIISAFRYFYALRKIRVSYDEYEYEDEDRTYEYDETDWDKPPVKRLNK</sequence>
<dbReference type="PATRIC" id="fig|1321819.3.peg.291"/>
<dbReference type="Proteomes" id="UP000016496">
    <property type="component" value="Unassembled WGS sequence"/>
</dbReference>
<reference evidence="1 2" key="1">
    <citation type="submission" date="2013-08" db="EMBL/GenBank/DDBJ databases">
        <authorList>
            <person name="Weinstock G."/>
            <person name="Sodergren E."/>
            <person name="Wylie T."/>
            <person name="Fulton L."/>
            <person name="Fulton R."/>
            <person name="Fronick C."/>
            <person name="O'Laughlin M."/>
            <person name="Godfrey J."/>
            <person name="Miner T."/>
            <person name="Herter B."/>
            <person name="Appelbaum E."/>
            <person name="Cordes M."/>
            <person name="Lek S."/>
            <person name="Wollam A."/>
            <person name="Pepin K.H."/>
            <person name="Palsikar V.B."/>
            <person name="Mitreva M."/>
            <person name="Wilson R.K."/>
        </authorList>
    </citation>
    <scope>NUCLEOTIDE SEQUENCE [LARGE SCALE GENOMIC DNA]</scope>
    <source>
        <strain evidence="1 2">F0041</strain>
    </source>
</reference>
<dbReference type="HOGENOM" id="CLU_155725_0_0_10"/>